<feature type="region of interest" description="Disordered" evidence="1">
    <location>
        <begin position="1"/>
        <end position="30"/>
    </location>
</feature>
<dbReference type="AlphaFoldDB" id="A0A197KEN3"/>
<reference evidence="2 3" key="1">
    <citation type="submission" date="2016-05" db="EMBL/GenBank/DDBJ databases">
        <title>Genome sequencing reveals origins of a unique bacterial endosymbiosis in the earliest lineages of terrestrial Fungi.</title>
        <authorList>
            <consortium name="DOE Joint Genome Institute"/>
            <person name="Uehling J."/>
            <person name="Gryganskyi A."/>
            <person name="Hameed K."/>
            <person name="Tschaplinski T."/>
            <person name="Misztal P."/>
            <person name="Wu S."/>
            <person name="Desiro A."/>
            <person name="Vande Pol N."/>
            <person name="Du Z.-Y."/>
            <person name="Zienkiewicz A."/>
            <person name="Zienkiewicz K."/>
            <person name="Morin E."/>
            <person name="Tisserant E."/>
            <person name="Splivallo R."/>
            <person name="Hainaut M."/>
            <person name="Henrissat B."/>
            <person name="Ohm R."/>
            <person name="Kuo A."/>
            <person name="Yan J."/>
            <person name="Lipzen A."/>
            <person name="Nolan M."/>
            <person name="Labutti K."/>
            <person name="Barry K."/>
            <person name="Goldstein A."/>
            <person name="Labbe J."/>
            <person name="Schadt C."/>
            <person name="Tuskan G."/>
            <person name="Grigoriev I."/>
            <person name="Martin F."/>
            <person name="Vilgalys R."/>
            <person name="Bonito G."/>
        </authorList>
    </citation>
    <scope>NUCLEOTIDE SEQUENCE [LARGE SCALE GENOMIC DNA]</scope>
    <source>
        <strain evidence="2 3">AG-77</strain>
    </source>
</reference>
<evidence type="ECO:0000313" key="2">
    <source>
        <dbReference type="EMBL" id="OAQ35975.1"/>
    </source>
</evidence>
<dbReference type="Proteomes" id="UP000078512">
    <property type="component" value="Unassembled WGS sequence"/>
</dbReference>
<evidence type="ECO:0000256" key="1">
    <source>
        <dbReference type="SAM" id="MobiDB-lite"/>
    </source>
</evidence>
<feature type="region of interest" description="Disordered" evidence="1">
    <location>
        <begin position="372"/>
        <end position="400"/>
    </location>
</feature>
<protein>
    <submittedName>
        <fullName evidence="2">Uncharacterized protein</fullName>
    </submittedName>
</protein>
<proteinExistence type="predicted"/>
<name>A0A197KEN3_9FUNG</name>
<feature type="compositionally biased region" description="Low complexity" evidence="1">
    <location>
        <begin position="431"/>
        <end position="440"/>
    </location>
</feature>
<feature type="region of interest" description="Disordered" evidence="1">
    <location>
        <begin position="201"/>
        <end position="308"/>
    </location>
</feature>
<keyword evidence="3" id="KW-1185">Reference proteome</keyword>
<feature type="compositionally biased region" description="Pro residues" evidence="1">
    <location>
        <begin position="9"/>
        <end position="23"/>
    </location>
</feature>
<feature type="region of interest" description="Disordered" evidence="1">
    <location>
        <begin position="416"/>
        <end position="448"/>
    </location>
</feature>
<feature type="compositionally biased region" description="Pro residues" evidence="1">
    <location>
        <begin position="218"/>
        <end position="232"/>
    </location>
</feature>
<sequence length="550" mass="60814">MTDTRMPMAPMPPRLPSPTPMPSGPRSWSPCLSSVDTLLSPAPSHSHCSPTDPSLYKLHNYSNSNSRNIQTHHLKQPLTYNSNNNNNNNNLAYTNAQQEWSQIKLSPVSAHPHPQHQQQQQRQMPLTSQLDYYRQLQIMHCQRERDIGQLYRQHQIFQQQQQQQQPDRPPSHAIQRGLLAQRMLQLQRLFQAQQIQRMQAMHKMGRATVPAGASSAQVPPPSSSPSSSPSPSPSSFSFSSNGLLGTAAPESASVQVSSESEQSRAEAGLAQQQPEENKMTKIHGPNTIHLPSTTTHPTPKHKKTSSVPELAQIVLPSPDQIRKQRQQRLKFQARLRQAASTAAKTLTVSSPKATSKGTTAYGVQGESTMLMPVSPPASPSPYSTSTPDFSTPTPQQQHSPSFAITTTNTMTVTTAAPLSPVTPTMPTPKESTFSSSHSPSVPLQLPAANGGVPKIQPAVWTSSTTSLVARSKADLAYRRQLRLQLAIQQHLIQDHTHRYRLFQAFCLLQRAQAAQAMEEVQTHRERQLHTVAWVQALRQSQALSQLEIPQ</sequence>
<gene>
    <name evidence="2" type="ORF">K457DRAFT_151400</name>
</gene>
<feature type="compositionally biased region" description="Low complexity" evidence="1">
    <location>
        <begin position="380"/>
        <end position="394"/>
    </location>
</feature>
<feature type="compositionally biased region" description="Low complexity" evidence="1">
    <location>
        <begin position="247"/>
        <end position="260"/>
    </location>
</feature>
<organism evidence="2 3">
    <name type="scientific">Linnemannia elongata AG-77</name>
    <dbReference type="NCBI Taxonomy" id="1314771"/>
    <lineage>
        <taxon>Eukaryota</taxon>
        <taxon>Fungi</taxon>
        <taxon>Fungi incertae sedis</taxon>
        <taxon>Mucoromycota</taxon>
        <taxon>Mortierellomycotina</taxon>
        <taxon>Mortierellomycetes</taxon>
        <taxon>Mortierellales</taxon>
        <taxon>Mortierellaceae</taxon>
        <taxon>Linnemannia</taxon>
    </lineage>
</organism>
<evidence type="ECO:0000313" key="3">
    <source>
        <dbReference type="Proteomes" id="UP000078512"/>
    </source>
</evidence>
<dbReference type="OrthoDB" id="2435002at2759"/>
<dbReference type="STRING" id="1314771.A0A197KEN3"/>
<dbReference type="EMBL" id="KV442013">
    <property type="protein sequence ID" value="OAQ35975.1"/>
    <property type="molecule type" value="Genomic_DNA"/>
</dbReference>
<accession>A0A197KEN3</accession>